<sequence length="305" mass="35538">MFREIQAKTGTLISGSTALQFFDRTVYEDSGLDLFVEHASLRPIAIWLGSIGYLYNPGQDSEFKNLEMALSKNADINLADDDSFFEPFFNKSGFKPIVTIEFCRDMHPNIQVFSSQGPPLEMVLDFHSTCTMNVITHKRAYSIYPRATFIERRLLAKFDGSHDEATITKYRKRGWKPLRHLYVEDYANPTSSFKKGIRSMGDHQCWIIDLYPTSDAEDDFMESNTWNFNHIHSSFRERSYERAIGKHDWKVLKDDLFKYAYLSDIDKMFSTRQILKAFKERDVYGEATLDKVYNEIVKLEERAIA</sequence>
<reference evidence="1 2" key="1">
    <citation type="submission" date="2014-04" db="EMBL/GenBank/DDBJ databases">
        <authorList>
            <consortium name="DOE Joint Genome Institute"/>
            <person name="Kuo A."/>
            <person name="Gay G."/>
            <person name="Dore J."/>
            <person name="Kohler A."/>
            <person name="Nagy L.G."/>
            <person name="Floudas D."/>
            <person name="Copeland A."/>
            <person name="Barry K.W."/>
            <person name="Cichocki N."/>
            <person name="Veneault-Fourrey C."/>
            <person name="LaButti K."/>
            <person name="Lindquist E.A."/>
            <person name="Lipzen A."/>
            <person name="Lundell T."/>
            <person name="Morin E."/>
            <person name="Murat C."/>
            <person name="Sun H."/>
            <person name="Tunlid A."/>
            <person name="Henrissat B."/>
            <person name="Grigoriev I.V."/>
            <person name="Hibbett D.S."/>
            <person name="Martin F."/>
            <person name="Nordberg H.P."/>
            <person name="Cantor M.N."/>
            <person name="Hua S.X."/>
        </authorList>
    </citation>
    <scope>NUCLEOTIDE SEQUENCE [LARGE SCALE GENOMIC DNA]</scope>
    <source>
        <strain evidence="2">h7</strain>
    </source>
</reference>
<protein>
    <submittedName>
        <fullName evidence="1">Uncharacterized protein</fullName>
    </submittedName>
</protein>
<dbReference type="OrthoDB" id="3041043at2759"/>
<organism evidence="1 2">
    <name type="scientific">Hebeloma cylindrosporum</name>
    <dbReference type="NCBI Taxonomy" id="76867"/>
    <lineage>
        <taxon>Eukaryota</taxon>
        <taxon>Fungi</taxon>
        <taxon>Dikarya</taxon>
        <taxon>Basidiomycota</taxon>
        <taxon>Agaricomycotina</taxon>
        <taxon>Agaricomycetes</taxon>
        <taxon>Agaricomycetidae</taxon>
        <taxon>Agaricales</taxon>
        <taxon>Agaricineae</taxon>
        <taxon>Hymenogastraceae</taxon>
        <taxon>Hebeloma</taxon>
    </lineage>
</organism>
<gene>
    <name evidence="1" type="ORF">M413DRAFT_11278</name>
</gene>
<accession>A0A0C2XTT7</accession>
<keyword evidence="2" id="KW-1185">Reference proteome</keyword>
<reference evidence="2" key="2">
    <citation type="submission" date="2015-01" db="EMBL/GenBank/DDBJ databases">
        <title>Evolutionary Origins and Diversification of the Mycorrhizal Mutualists.</title>
        <authorList>
            <consortium name="DOE Joint Genome Institute"/>
            <consortium name="Mycorrhizal Genomics Consortium"/>
            <person name="Kohler A."/>
            <person name="Kuo A."/>
            <person name="Nagy L.G."/>
            <person name="Floudas D."/>
            <person name="Copeland A."/>
            <person name="Barry K.W."/>
            <person name="Cichocki N."/>
            <person name="Veneault-Fourrey C."/>
            <person name="LaButti K."/>
            <person name="Lindquist E.A."/>
            <person name="Lipzen A."/>
            <person name="Lundell T."/>
            <person name="Morin E."/>
            <person name="Murat C."/>
            <person name="Riley R."/>
            <person name="Ohm R."/>
            <person name="Sun H."/>
            <person name="Tunlid A."/>
            <person name="Henrissat B."/>
            <person name="Grigoriev I.V."/>
            <person name="Hibbett D.S."/>
            <person name="Martin F."/>
        </authorList>
    </citation>
    <scope>NUCLEOTIDE SEQUENCE [LARGE SCALE GENOMIC DNA]</scope>
    <source>
        <strain evidence="2">h7</strain>
    </source>
</reference>
<evidence type="ECO:0000313" key="1">
    <source>
        <dbReference type="EMBL" id="KIM41068.1"/>
    </source>
</evidence>
<name>A0A0C2XTT7_HEBCY</name>
<dbReference type="AlphaFoldDB" id="A0A0C2XTT7"/>
<proteinExistence type="predicted"/>
<dbReference type="HOGENOM" id="CLU_036419_2_0_1"/>
<dbReference type="EMBL" id="KN831781">
    <property type="protein sequence ID" value="KIM41068.1"/>
    <property type="molecule type" value="Genomic_DNA"/>
</dbReference>
<dbReference type="Proteomes" id="UP000053424">
    <property type="component" value="Unassembled WGS sequence"/>
</dbReference>
<evidence type="ECO:0000313" key="2">
    <source>
        <dbReference type="Proteomes" id="UP000053424"/>
    </source>
</evidence>